<dbReference type="GO" id="GO:0005524">
    <property type="term" value="F:ATP binding"/>
    <property type="evidence" value="ECO:0007669"/>
    <property type="project" value="UniProtKB-KW"/>
</dbReference>
<gene>
    <name evidence="6" type="ORF">HRI_001637900</name>
</gene>
<evidence type="ECO:0000259" key="5">
    <source>
        <dbReference type="Pfam" id="PF18052"/>
    </source>
</evidence>
<evidence type="ECO:0000256" key="1">
    <source>
        <dbReference type="ARBA" id="ARBA00022737"/>
    </source>
</evidence>
<protein>
    <recommendedName>
        <fullName evidence="5">Disease resistance N-terminal domain-containing protein</fullName>
    </recommendedName>
</protein>
<dbReference type="Pfam" id="PF18052">
    <property type="entry name" value="Rx_N"/>
    <property type="match status" value="1"/>
</dbReference>
<dbReference type="GO" id="GO:0006952">
    <property type="term" value="P:defense response"/>
    <property type="evidence" value="ECO:0007669"/>
    <property type="project" value="UniProtKB-KW"/>
</dbReference>
<keyword evidence="1" id="KW-0677">Repeat</keyword>
<keyword evidence="4" id="KW-0067">ATP-binding</keyword>
<dbReference type="Proteomes" id="UP001165190">
    <property type="component" value="Unassembled WGS sequence"/>
</dbReference>
<evidence type="ECO:0000256" key="2">
    <source>
        <dbReference type="ARBA" id="ARBA00022741"/>
    </source>
</evidence>
<keyword evidence="7" id="KW-1185">Reference proteome</keyword>
<dbReference type="EMBL" id="BSYR01000016">
    <property type="protein sequence ID" value="GMI79686.1"/>
    <property type="molecule type" value="Genomic_DNA"/>
</dbReference>
<dbReference type="PANTHER" id="PTHR36766:SF40">
    <property type="entry name" value="DISEASE RESISTANCE PROTEIN RGA3"/>
    <property type="match status" value="1"/>
</dbReference>
<evidence type="ECO:0000256" key="4">
    <source>
        <dbReference type="ARBA" id="ARBA00022840"/>
    </source>
</evidence>
<comment type="caution">
    <text evidence="6">The sequence shown here is derived from an EMBL/GenBank/DDBJ whole genome shotgun (WGS) entry which is preliminary data.</text>
</comment>
<proteinExistence type="predicted"/>
<dbReference type="Gene3D" id="3.40.50.300">
    <property type="entry name" value="P-loop containing nucleotide triphosphate hydrolases"/>
    <property type="match status" value="1"/>
</dbReference>
<evidence type="ECO:0000313" key="6">
    <source>
        <dbReference type="EMBL" id="GMI79686.1"/>
    </source>
</evidence>
<dbReference type="SUPFAM" id="SSF52540">
    <property type="entry name" value="P-loop containing nucleoside triphosphate hydrolases"/>
    <property type="match status" value="1"/>
</dbReference>
<evidence type="ECO:0000313" key="7">
    <source>
        <dbReference type="Proteomes" id="UP001165190"/>
    </source>
</evidence>
<keyword evidence="3" id="KW-0611">Plant defense</keyword>
<dbReference type="InterPro" id="IPR027417">
    <property type="entry name" value="P-loop_NTPase"/>
</dbReference>
<dbReference type="PANTHER" id="PTHR36766">
    <property type="entry name" value="PLANT BROAD-SPECTRUM MILDEW RESISTANCE PROTEIN RPW8"/>
    <property type="match status" value="1"/>
</dbReference>
<dbReference type="OrthoDB" id="5279713at2759"/>
<sequence length="219" mass="24569">MAEQLAFDIAKGLLSQLSSPVLEQLGLWWNFKDDLDDLKSIVSAISAVLLDAEEKSVTSNLVEDWLAKLKDAEDLLDDVCIEASRKKLMSGNKLTKEVRVFFSRSNQFAYGLRMGRRIKAIKARFTSIQSQISLLNLIQRDHALETSFMANRRRQTHSFVSKGEIIGREDDKAALLKLLLDTEFESEENVVIVPIVGIGGLGKTALALIMMKWLKITLS</sequence>
<organism evidence="6 7">
    <name type="scientific">Hibiscus trionum</name>
    <name type="common">Flower of an hour</name>
    <dbReference type="NCBI Taxonomy" id="183268"/>
    <lineage>
        <taxon>Eukaryota</taxon>
        <taxon>Viridiplantae</taxon>
        <taxon>Streptophyta</taxon>
        <taxon>Embryophyta</taxon>
        <taxon>Tracheophyta</taxon>
        <taxon>Spermatophyta</taxon>
        <taxon>Magnoliopsida</taxon>
        <taxon>eudicotyledons</taxon>
        <taxon>Gunneridae</taxon>
        <taxon>Pentapetalae</taxon>
        <taxon>rosids</taxon>
        <taxon>malvids</taxon>
        <taxon>Malvales</taxon>
        <taxon>Malvaceae</taxon>
        <taxon>Malvoideae</taxon>
        <taxon>Hibiscus</taxon>
    </lineage>
</organism>
<keyword evidence="2" id="KW-0547">Nucleotide-binding</keyword>
<dbReference type="InterPro" id="IPR041118">
    <property type="entry name" value="Rx_N"/>
</dbReference>
<reference evidence="6" key="1">
    <citation type="submission" date="2023-05" db="EMBL/GenBank/DDBJ databases">
        <title>Genome and transcriptome analyses reveal genes involved in the formation of fine ridges on petal epidermal cells in Hibiscus trionum.</title>
        <authorList>
            <person name="Koshimizu S."/>
            <person name="Masuda S."/>
            <person name="Ishii T."/>
            <person name="Shirasu K."/>
            <person name="Hoshino A."/>
            <person name="Arita M."/>
        </authorList>
    </citation>
    <scope>NUCLEOTIDE SEQUENCE</scope>
    <source>
        <strain evidence="6">Hamamatsu line</strain>
    </source>
</reference>
<dbReference type="AlphaFoldDB" id="A0A9W7LXG6"/>
<name>A0A9W7LXG6_HIBTR</name>
<dbReference type="Gene3D" id="1.20.5.4130">
    <property type="match status" value="1"/>
</dbReference>
<accession>A0A9W7LXG6</accession>
<evidence type="ECO:0000256" key="3">
    <source>
        <dbReference type="ARBA" id="ARBA00022821"/>
    </source>
</evidence>
<feature type="domain" description="Disease resistance N-terminal" evidence="5">
    <location>
        <begin position="12"/>
        <end position="93"/>
    </location>
</feature>